<dbReference type="Gene3D" id="3.40.630.10">
    <property type="entry name" value="Zn peptidases"/>
    <property type="match status" value="1"/>
</dbReference>
<dbReference type="GO" id="GO:0004177">
    <property type="term" value="F:aminopeptidase activity"/>
    <property type="evidence" value="ECO:0007669"/>
    <property type="project" value="UniProtKB-KW"/>
</dbReference>
<name>A0A367ZS79_9BACT</name>
<sequence length="455" mass="48833">MKWIAMIGLVALLGLIFSGTACAADPAAPGWMTILPTSEAREILATLGTGHEAYTGLGDATIVQCGAGFIEKLKKKTPSPVMTELQPGERLWLLTTKDPAFREIKFPGVRVLWKGSGFRVLAATETGQMGLAAKMSDFSRLEPLPANETILTPLRRAAWKSRPREPIDDLLGRLDRDAFVADLQALVDLKTRYTYAEGANRALEHCEKVFRDLGLATRRLPFTSGATPRDNLEAFLPGTDAAAAGEVVVLGHLDSTSEKAATLAPGADDNGSGAAGVLALARLMTKPGVTSRANLRFLLVLGEEQGLLGSKAYVAGLKPEDLSRIRAVINMDMIGFDRKPPLSLLIETASFNAAMAEKAAELAGRHTTLATQISYRPWGSDHVPFLNKKVPTLLTIESEFDDNPNYHRTTDLVGAMNLDLCYQILRLNAALLAEYAGAQAPAPGPTPGEGAARHR</sequence>
<dbReference type="PANTHER" id="PTHR12147:SF26">
    <property type="entry name" value="PEPTIDASE M28 DOMAIN-CONTAINING PROTEIN"/>
    <property type="match status" value="1"/>
</dbReference>
<dbReference type="GO" id="GO:0008235">
    <property type="term" value="F:metalloexopeptidase activity"/>
    <property type="evidence" value="ECO:0007669"/>
    <property type="project" value="InterPro"/>
</dbReference>
<dbReference type="InterPro" id="IPR007484">
    <property type="entry name" value="Peptidase_M28"/>
</dbReference>
<dbReference type="AlphaFoldDB" id="A0A367ZS79"/>
<evidence type="ECO:0000313" key="3">
    <source>
        <dbReference type="EMBL" id="RCK80886.1"/>
    </source>
</evidence>
<accession>A0A367ZS79</accession>
<dbReference type="SUPFAM" id="SSF53187">
    <property type="entry name" value="Zn-dependent exopeptidases"/>
    <property type="match status" value="1"/>
</dbReference>
<dbReference type="PROSITE" id="PS51257">
    <property type="entry name" value="PROKAR_LIPOPROTEIN"/>
    <property type="match status" value="1"/>
</dbReference>
<protein>
    <submittedName>
        <fullName evidence="3">Aminopeptidase Y (Arg, Lys, Leu preference)</fullName>
    </submittedName>
</protein>
<keyword evidence="1" id="KW-0732">Signal</keyword>
<evidence type="ECO:0000313" key="4">
    <source>
        <dbReference type="Proteomes" id="UP000252355"/>
    </source>
</evidence>
<keyword evidence="3" id="KW-0031">Aminopeptidase</keyword>
<keyword evidence="3" id="KW-0645">Protease</keyword>
<keyword evidence="3" id="KW-0378">Hydrolase</keyword>
<gene>
    <name evidence="3" type="ORF">OZSIB_2774</name>
</gene>
<dbReference type="GO" id="GO:0006508">
    <property type="term" value="P:proteolysis"/>
    <property type="evidence" value="ECO:0007669"/>
    <property type="project" value="InterPro"/>
</dbReference>
<dbReference type="EMBL" id="QOQW01000004">
    <property type="protein sequence ID" value="RCK80886.1"/>
    <property type="molecule type" value="Genomic_DNA"/>
</dbReference>
<dbReference type="Proteomes" id="UP000252355">
    <property type="component" value="Unassembled WGS sequence"/>
</dbReference>
<proteinExistence type="predicted"/>
<dbReference type="Pfam" id="PF04389">
    <property type="entry name" value="Peptidase_M28"/>
    <property type="match status" value="1"/>
</dbReference>
<organism evidence="3 4">
    <name type="scientific">Candidatus Ozemobacter sibiricus</name>
    <dbReference type="NCBI Taxonomy" id="2268124"/>
    <lineage>
        <taxon>Bacteria</taxon>
        <taxon>Candidatus Ozemobacteria</taxon>
        <taxon>Candidatus Ozemobacterales</taxon>
        <taxon>Candidatus Ozemobacteraceae</taxon>
        <taxon>Candidatus Ozemobacter</taxon>
    </lineage>
</organism>
<comment type="caution">
    <text evidence="3">The sequence shown here is derived from an EMBL/GenBank/DDBJ whole genome shotgun (WGS) entry which is preliminary data.</text>
</comment>
<feature type="signal peptide" evidence="1">
    <location>
        <begin position="1"/>
        <end position="23"/>
    </location>
</feature>
<feature type="domain" description="Peptidase M28" evidence="2">
    <location>
        <begin position="236"/>
        <end position="428"/>
    </location>
</feature>
<reference evidence="3 4" key="1">
    <citation type="submission" date="2018-05" db="EMBL/GenBank/DDBJ databases">
        <title>A metagenomic window into the 2 km-deep terrestrial subsurface aquifer revealed taxonomically and functionally diverse microbial community comprising novel uncultured bacterial lineages.</title>
        <authorList>
            <person name="Kadnikov V.V."/>
            <person name="Mardanov A.V."/>
            <person name="Beletsky A.V."/>
            <person name="Banks D."/>
            <person name="Pimenov N.V."/>
            <person name="Frank Y.A."/>
            <person name="Karnachuk O.V."/>
            <person name="Ravin N.V."/>
        </authorList>
    </citation>
    <scope>NUCLEOTIDE SEQUENCE [LARGE SCALE GENOMIC DNA]</scope>
    <source>
        <strain evidence="3">BY5</strain>
    </source>
</reference>
<dbReference type="InterPro" id="IPR045175">
    <property type="entry name" value="M28_fam"/>
</dbReference>
<evidence type="ECO:0000256" key="1">
    <source>
        <dbReference type="SAM" id="SignalP"/>
    </source>
</evidence>
<dbReference type="PANTHER" id="PTHR12147">
    <property type="entry name" value="METALLOPEPTIDASE M28 FAMILY MEMBER"/>
    <property type="match status" value="1"/>
</dbReference>
<feature type="chain" id="PRO_5016570145" evidence="1">
    <location>
        <begin position="24"/>
        <end position="455"/>
    </location>
</feature>
<evidence type="ECO:0000259" key="2">
    <source>
        <dbReference type="Pfam" id="PF04389"/>
    </source>
</evidence>